<dbReference type="SUPFAM" id="SSF51294">
    <property type="entry name" value="Hedgehog/intein (Hint) domain"/>
    <property type="match status" value="1"/>
</dbReference>
<evidence type="ECO:0000313" key="5">
    <source>
        <dbReference type="EMBL" id="TMV13667.1"/>
    </source>
</evidence>
<dbReference type="RefSeq" id="WP_138864219.1">
    <property type="nucleotide sequence ID" value="NZ_VCPC01000002.1"/>
</dbReference>
<dbReference type="InterPro" id="IPR050557">
    <property type="entry name" value="RTX_toxin/Mannuronan_C5-epim"/>
</dbReference>
<accession>A0ABY2XBB3</accession>
<dbReference type="PRINTS" id="PR00313">
    <property type="entry name" value="CABNDNGRPT"/>
</dbReference>
<gene>
    <name evidence="5" type="ORF">FGK64_13135</name>
</gene>
<feature type="region of interest" description="Disordered" evidence="3">
    <location>
        <begin position="702"/>
        <end position="728"/>
    </location>
</feature>
<dbReference type="PANTHER" id="PTHR38340">
    <property type="entry name" value="S-LAYER PROTEIN"/>
    <property type="match status" value="1"/>
</dbReference>
<organism evidence="5 6">
    <name type="scientific">Arenibacterium halophilum</name>
    <dbReference type="NCBI Taxonomy" id="2583821"/>
    <lineage>
        <taxon>Bacteria</taxon>
        <taxon>Pseudomonadati</taxon>
        <taxon>Pseudomonadota</taxon>
        <taxon>Alphaproteobacteria</taxon>
        <taxon>Rhodobacterales</taxon>
        <taxon>Paracoccaceae</taxon>
        <taxon>Arenibacterium</taxon>
    </lineage>
</organism>
<protein>
    <submittedName>
        <fullName evidence="5">Type I secretion protein</fullName>
    </submittedName>
</protein>
<proteinExistence type="predicted"/>
<dbReference type="PROSITE" id="PS00330">
    <property type="entry name" value="HEMOLYSIN_CALCIUM"/>
    <property type="match status" value="8"/>
</dbReference>
<dbReference type="PROSITE" id="PS50817">
    <property type="entry name" value="INTEIN_N_TER"/>
    <property type="match status" value="1"/>
</dbReference>
<evidence type="ECO:0000256" key="1">
    <source>
        <dbReference type="ARBA" id="ARBA00004613"/>
    </source>
</evidence>
<dbReference type="InterPro" id="IPR006141">
    <property type="entry name" value="Intein_N"/>
</dbReference>
<dbReference type="Gene3D" id="2.170.16.10">
    <property type="entry name" value="Hedgehog/Intein (Hint) domain"/>
    <property type="match status" value="1"/>
</dbReference>
<evidence type="ECO:0000256" key="2">
    <source>
        <dbReference type="ARBA" id="ARBA00022525"/>
    </source>
</evidence>
<dbReference type="InterPro" id="IPR011049">
    <property type="entry name" value="Serralysin-like_metalloprot_C"/>
</dbReference>
<dbReference type="PANTHER" id="PTHR38340:SF1">
    <property type="entry name" value="S-LAYER PROTEIN"/>
    <property type="match status" value="1"/>
</dbReference>
<evidence type="ECO:0000313" key="6">
    <source>
        <dbReference type="Proteomes" id="UP001191082"/>
    </source>
</evidence>
<comment type="caution">
    <text evidence="5">The sequence shown here is derived from an EMBL/GenBank/DDBJ whole genome shotgun (WGS) entry which is preliminary data.</text>
</comment>
<evidence type="ECO:0000256" key="3">
    <source>
        <dbReference type="SAM" id="MobiDB-lite"/>
    </source>
</evidence>
<dbReference type="Pfam" id="PF13403">
    <property type="entry name" value="Hint_2"/>
    <property type="match status" value="1"/>
</dbReference>
<keyword evidence="6" id="KW-1185">Reference proteome</keyword>
<dbReference type="SUPFAM" id="SSF49899">
    <property type="entry name" value="Concanavalin A-like lectins/glucanases"/>
    <property type="match status" value="1"/>
</dbReference>
<dbReference type="Proteomes" id="UP001191082">
    <property type="component" value="Unassembled WGS sequence"/>
</dbReference>
<evidence type="ECO:0000259" key="4">
    <source>
        <dbReference type="Pfam" id="PF13403"/>
    </source>
</evidence>
<dbReference type="InterPro" id="IPR028992">
    <property type="entry name" value="Hedgehog/Intein_dom"/>
</dbReference>
<dbReference type="EMBL" id="VCPC01000002">
    <property type="protein sequence ID" value="TMV13667.1"/>
    <property type="molecule type" value="Genomic_DNA"/>
</dbReference>
<dbReference type="SUPFAM" id="SSF51120">
    <property type="entry name" value="beta-Roll"/>
    <property type="match status" value="4"/>
</dbReference>
<dbReference type="InterPro" id="IPR013320">
    <property type="entry name" value="ConA-like_dom_sf"/>
</dbReference>
<sequence length="1063" mass="110282">MTQSSDFDSSAVTNLIGLWDFSQGATTHDTGLADGLAQNGEFAGNAYASGGKAYFDGSGDRFDVRGEDAPFDGDQGTIEVQFSRAGHVGSDPDTLVNRGEAADAATEGYFNIAVTSNGAVRVTHVANGEEVALTSLSGLAGIGQTVNVKYSWDAETGGQLIVQNLSTGASQTLSHAVTGLDMDIGDNDDERFTFGAREFDDGAYDQYFKGSVSHVAVYDSLMPELDGVVEGTVGNDTIDIAYTGDPEGDRIDNNDALSPAGSNDDIVDAGKGDDIVKAGDGNDTVYGGGGSDYLEGGAGNDILYGDSVLGGANQGDTVTAVRESFEWDKAPNAANTQPVANNADLDHSFTQNTGSVNVTYTAVTQSSGVDTVYSDTAQNIAGVQGDGTAIDATSGLSSTTNGQNNYARYELGFSAAVSNVSFNINDIDGDAQVRISAWDASGNPIQVTLIGGSAMQLLNADGVAGADTADANEGYGDATDAKHTLNVSIAGPVAKISIEHYQNGNDNSGVLVTDVFFDAPQPDPGIPGNDTLIGGMGDDVLYGEDGDDTLEGGSGNDQLFGGDGNDTITGGSGNDYVEGGDGNDIIDTSGPNNTNLPDRGFPSYNGFPAVPADPDGFNDRDTVYGGDGDDTITTGDDNDTIFGGAGNDTIDGGLDDDTIDGGDGNDFIVGGEGSDTINGGKGDDTIYGGLNPAYPDATNIRDDGSAGQPDPVTDNGKDLIHGGDGNDTIYGQDDDDTIYGDDGNDYIDGGIDDDTLYGGAGNDVIYGGQGNDLIDGGTDNDILFGGDDRDTFVKVNGGDEVFGGAGYSLSPSDDYDTLDLRGSLPAGGSLSINISGPDSDGNGFDGTVDFTDASGNLSTLIFTNIENIIPCFTPGTMIATPQGERLVETLEAGDRIITRDNGFQEIKWIGATRVDAQRLASAPHLRPVLIRQGALGNDLPERDMMVSPNHRVLITGDKTALYFEESEVLVAAKHLTGLPGIEIVDVAEITYIHFMFDQHEVVLSDGAWTESFQPGDHTLAGIDADQRREIIELFPELDTTAGLGAYAAARRSLKRYEAQLLLH</sequence>
<feature type="domain" description="Hedgehog/Intein (Hint)" evidence="4">
    <location>
        <begin position="870"/>
        <end position="1016"/>
    </location>
</feature>
<dbReference type="InterPro" id="IPR036844">
    <property type="entry name" value="Hint_dom_sf"/>
</dbReference>
<dbReference type="InterPro" id="IPR018511">
    <property type="entry name" value="Hemolysin-typ_Ca-bd_CS"/>
</dbReference>
<name>A0ABY2XBB3_9RHOB</name>
<dbReference type="Gene3D" id="2.150.10.10">
    <property type="entry name" value="Serralysin-like metalloprotease, C-terminal"/>
    <property type="match status" value="4"/>
</dbReference>
<keyword evidence="2" id="KW-0964">Secreted</keyword>
<reference evidence="5 6" key="1">
    <citation type="submission" date="2019-05" db="EMBL/GenBank/DDBJ databases">
        <title>Marivita sp. nov. isolated from sea sediment.</title>
        <authorList>
            <person name="Kim W."/>
        </authorList>
    </citation>
    <scope>NUCLEOTIDE SEQUENCE [LARGE SCALE GENOMIC DNA]</scope>
    <source>
        <strain evidence="5 6">CAU 1492</strain>
    </source>
</reference>
<dbReference type="Pfam" id="PF00353">
    <property type="entry name" value="HemolysinCabind"/>
    <property type="match status" value="5"/>
</dbReference>
<dbReference type="InterPro" id="IPR001343">
    <property type="entry name" value="Hemolysn_Ca-bd"/>
</dbReference>
<comment type="subcellular location">
    <subcellularLocation>
        <location evidence="1">Secreted</location>
    </subcellularLocation>
</comment>